<keyword evidence="1" id="KW-0472">Membrane</keyword>
<dbReference type="EMBL" id="JAHHGZ010000004">
    <property type="protein sequence ID" value="MBW4666791.1"/>
    <property type="molecule type" value="Genomic_DNA"/>
</dbReference>
<proteinExistence type="predicted"/>
<evidence type="ECO:0000313" key="2">
    <source>
        <dbReference type="EMBL" id="MBW4666791.1"/>
    </source>
</evidence>
<evidence type="ECO:0000256" key="1">
    <source>
        <dbReference type="SAM" id="Phobius"/>
    </source>
</evidence>
<name>A0A951US19_9CYAN</name>
<organism evidence="2 3">
    <name type="scientific">Cyanomargarita calcarea GSE-NOS-MK-12-04C</name>
    <dbReference type="NCBI Taxonomy" id="2839659"/>
    <lineage>
        <taxon>Bacteria</taxon>
        <taxon>Bacillati</taxon>
        <taxon>Cyanobacteriota</taxon>
        <taxon>Cyanophyceae</taxon>
        <taxon>Nostocales</taxon>
        <taxon>Cyanomargaritaceae</taxon>
        <taxon>Cyanomargarita</taxon>
    </lineage>
</organism>
<reference evidence="2" key="1">
    <citation type="submission" date="2021-05" db="EMBL/GenBank/DDBJ databases">
        <authorList>
            <person name="Pietrasiak N."/>
            <person name="Ward R."/>
            <person name="Stajich J.E."/>
            <person name="Kurbessoian T."/>
        </authorList>
    </citation>
    <scope>NUCLEOTIDE SEQUENCE</scope>
    <source>
        <strain evidence="2">GSE-NOS-MK-12-04C</strain>
    </source>
</reference>
<accession>A0A951US19</accession>
<reference evidence="2" key="2">
    <citation type="journal article" date="2022" name="Microbiol. Resour. Announc.">
        <title>Metagenome Sequencing to Explore Phylogenomics of Terrestrial Cyanobacteria.</title>
        <authorList>
            <person name="Ward R.D."/>
            <person name="Stajich J.E."/>
            <person name="Johansen J.R."/>
            <person name="Huntemann M."/>
            <person name="Clum A."/>
            <person name="Foster B."/>
            <person name="Foster B."/>
            <person name="Roux S."/>
            <person name="Palaniappan K."/>
            <person name="Varghese N."/>
            <person name="Mukherjee S."/>
            <person name="Reddy T.B.K."/>
            <person name="Daum C."/>
            <person name="Copeland A."/>
            <person name="Chen I.A."/>
            <person name="Ivanova N.N."/>
            <person name="Kyrpides N.C."/>
            <person name="Shapiro N."/>
            <person name="Eloe-Fadrosh E.A."/>
            <person name="Pietrasiak N."/>
        </authorList>
    </citation>
    <scope>NUCLEOTIDE SEQUENCE</scope>
    <source>
        <strain evidence="2">GSE-NOS-MK-12-04C</strain>
    </source>
</reference>
<keyword evidence="1" id="KW-1133">Transmembrane helix</keyword>
<protein>
    <submittedName>
        <fullName evidence="2">Uncharacterized protein</fullName>
    </submittedName>
</protein>
<evidence type="ECO:0000313" key="3">
    <source>
        <dbReference type="Proteomes" id="UP000729701"/>
    </source>
</evidence>
<keyword evidence="1" id="KW-0812">Transmembrane</keyword>
<feature type="transmembrane region" description="Helical" evidence="1">
    <location>
        <begin position="80"/>
        <end position="98"/>
    </location>
</feature>
<dbReference type="Proteomes" id="UP000729701">
    <property type="component" value="Unassembled WGS sequence"/>
</dbReference>
<gene>
    <name evidence="2" type="ORF">KME60_04955</name>
</gene>
<dbReference type="AlphaFoldDB" id="A0A951US19"/>
<comment type="caution">
    <text evidence="2">The sequence shown here is derived from an EMBL/GenBank/DDBJ whole genome shotgun (WGS) entry which is preliminary data.</text>
</comment>
<sequence>MASIRDIVQEAITTGYLSLAAVKQLHQMLEKEYEDEDLDALMTLHQAAVDGKVRQELNEKKSVPSPKNKQGKRSIVKMKLVCETAFASAIVATIVFAIPKNSDISLIAPQSNTAQIINFGDF</sequence>